<feature type="non-terminal residue" evidence="2">
    <location>
        <position position="1"/>
    </location>
</feature>
<gene>
    <name evidence="2" type="ORF">MGAL_10B077541</name>
</gene>
<dbReference type="Proteomes" id="UP000596742">
    <property type="component" value="Unassembled WGS sequence"/>
</dbReference>
<reference evidence="2" key="1">
    <citation type="submission" date="2018-11" db="EMBL/GenBank/DDBJ databases">
        <authorList>
            <person name="Alioto T."/>
            <person name="Alioto T."/>
        </authorList>
    </citation>
    <scope>NUCLEOTIDE SEQUENCE</scope>
</reference>
<proteinExistence type="predicted"/>
<evidence type="ECO:0000313" key="2">
    <source>
        <dbReference type="EMBL" id="VDI62890.1"/>
    </source>
</evidence>
<dbReference type="AlphaFoldDB" id="A0A8B6GF45"/>
<organism evidence="2 3">
    <name type="scientific">Mytilus galloprovincialis</name>
    <name type="common">Mediterranean mussel</name>
    <dbReference type="NCBI Taxonomy" id="29158"/>
    <lineage>
        <taxon>Eukaryota</taxon>
        <taxon>Metazoa</taxon>
        <taxon>Spiralia</taxon>
        <taxon>Lophotrochozoa</taxon>
        <taxon>Mollusca</taxon>
        <taxon>Bivalvia</taxon>
        <taxon>Autobranchia</taxon>
        <taxon>Pteriomorphia</taxon>
        <taxon>Mytilida</taxon>
        <taxon>Mytiloidea</taxon>
        <taxon>Mytilidae</taxon>
        <taxon>Mytilinae</taxon>
        <taxon>Mytilus</taxon>
    </lineage>
</organism>
<comment type="caution">
    <text evidence="2">The sequence shown here is derived from an EMBL/GenBank/DDBJ whole genome shotgun (WGS) entry which is preliminary data.</text>
</comment>
<dbReference type="EMBL" id="UYJE01008318">
    <property type="protein sequence ID" value="VDI62890.1"/>
    <property type="molecule type" value="Genomic_DNA"/>
</dbReference>
<name>A0A8B6GF45_MYTGA</name>
<feature type="signal peptide" evidence="1">
    <location>
        <begin position="1"/>
        <end position="23"/>
    </location>
</feature>
<dbReference type="OrthoDB" id="6232933at2759"/>
<evidence type="ECO:0000313" key="3">
    <source>
        <dbReference type="Proteomes" id="UP000596742"/>
    </source>
</evidence>
<feature type="chain" id="PRO_5032902329" description="Lipoprotein" evidence="1">
    <location>
        <begin position="24"/>
        <end position="99"/>
    </location>
</feature>
<keyword evidence="1" id="KW-0732">Signal</keyword>
<keyword evidence="3" id="KW-1185">Reference proteome</keyword>
<evidence type="ECO:0000256" key="1">
    <source>
        <dbReference type="SAM" id="SignalP"/>
    </source>
</evidence>
<sequence>MNCFGISDVLLTGILIVISGCKGFQYPDSAPCIIVNMDATTQLTQLGSEPLEVTSSLNSAKVDKGFCRSNGSLSNIILQTTAPLPARITLSFNKDEQSV</sequence>
<accession>A0A8B6GF45</accession>
<evidence type="ECO:0008006" key="4">
    <source>
        <dbReference type="Google" id="ProtNLM"/>
    </source>
</evidence>
<protein>
    <recommendedName>
        <fullName evidence="4">Lipoprotein</fullName>
    </recommendedName>
</protein>